<dbReference type="RefSeq" id="WP_189399713.1">
    <property type="nucleotide sequence ID" value="NZ_BMXA01000002.1"/>
</dbReference>
<accession>A0A918VM10</accession>
<keyword evidence="1" id="KW-0732">Signal</keyword>
<feature type="signal peptide" evidence="1">
    <location>
        <begin position="1"/>
        <end position="23"/>
    </location>
</feature>
<dbReference type="PROSITE" id="PS51257">
    <property type="entry name" value="PROKAR_LIPOPROTEIN"/>
    <property type="match status" value="1"/>
</dbReference>
<organism evidence="3 4">
    <name type="scientific">Arenicella chitinivorans</name>
    <dbReference type="NCBI Taxonomy" id="1329800"/>
    <lineage>
        <taxon>Bacteria</taxon>
        <taxon>Pseudomonadati</taxon>
        <taxon>Pseudomonadota</taxon>
        <taxon>Gammaproteobacteria</taxon>
        <taxon>Arenicellales</taxon>
        <taxon>Arenicellaceae</taxon>
        <taxon>Arenicella</taxon>
    </lineage>
</organism>
<dbReference type="Proteomes" id="UP000614811">
    <property type="component" value="Unassembled WGS sequence"/>
</dbReference>
<dbReference type="InterPro" id="IPR045795">
    <property type="entry name" value="SLT_4"/>
</dbReference>
<dbReference type="SUPFAM" id="SSF53955">
    <property type="entry name" value="Lysozyme-like"/>
    <property type="match status" value="1"/>
</dbReference>
<protein>
    <recommendedName>
        <fullName evidence="2">Transglycosylase SLT domain-containing protein</fullName>
    </recommendedName>
</protein>
<evidence type="ECO:0000256" key="1">
    <source>
        <dbReference type="SAM" id="SignalP"/>
    </source>
</evidence>
<dbReference type="EMBL" id="BMXA01000002">
    <property type="protein sequence ID" value="GHA07290.1"/>
    <property type="molecule type" value="Genomic_DNA"/>
</dbReference>
<evidence type="ECO:0000313" key="4">
    <source>
        <dbReference type="Proteomes" id="UP000614811"/>
    </source>
</evidence>
<dbReference type="CDD" id="cd00442">
    <property type="entry name" value="Lyz-like"/>
    <property type="match status" value="1"/>
</dbReference>
<name>A0A918VM10_9GAMM</name>
<keyword evidence="4" id="KW-1185">Reference proteome</keyword>
<comment type="caution">
    <text evidence="3">The sequence shown here is derived from an EMBL/GenBank/DDBJ whole genome shotgun (WGS) entry which is preliminary data.</text>
</comment>
<reference evidence="3" key="2">
    <citation type="submission" date="2020-09" db="EMBL/GenBank/DDBJ databases">
        <authorList>
            <person name="Sun Q."/>
            <person name="Kim S."/>
        </authorList>
    </citation>
    <scope>NUCLEOTIDE SEQUENCE</scope>
    <source>
        <strain evidence="3">KCTC 12711</strain>
    </source>
</reference>
<dbReference type="Pfam" id="PF19489">
    <property type="entry name" value="SLT_4"/>
    <property type="match status" value="1"/>
</dbReference>
<feature type="domain" description="Transglycosylase SLT" evidence="2">
    <location>
        <begin position="11"/>
        <end position="194"/>
    </location>
</feature>
<gene>
    <name evidence="3" type="ORF">GCM10008090_16400</name>
</gene>
<reference evidence="3" key="1">
    <citation type="journal article" date="2014" name="Int. J. Syst. Evol. Microbiol.">
        <title>Complete genome sequence of Corynebacterium casei LMG S-19264T (=DSM 44701T), isolated from a smear-ripened cheese.</title>
        <authorList>
            <consortium name="US DOE Joint Genome Institute (JGI-PGF)"/>
            <person name="Walter F."/>
            <person name="Albersmeier A."/>
            <person name="Kalinowski J."/>
            <person name="Ruckert C."/>
        </authorList>
    </citation>
    <scope>NUCLEOTIDE SEQUENCE</scope>
    <source>
        <strain evidence="3">KCTC 12711</strain>
    </source>
</reference>
<dbReference type="Gene3D" id="1.10.530.10">
    <property type="match status" value="1"/>
</dbReference>
<dbReference type="InterPro" id="IPR023346">
    <property type="entry name" value="Lysozyme-like_dom_sf"/>
</dbReference>
<proteinExistence type="predicted"/>
<evidence type="ECO:0000313" key="3">
    <source>
        <dbReference type="EMBL" id="GHA07290.1"/>
    </source>
</evidence>
<evidence type="ECO:0000259" key="2">
    <source>
        <dbReference type="Pfam" id="PF19489"/>
    </source>
</evidence>
<dbReference type="AlphaFoldDB" id="A0A918VM10"/>
<feature type="chain" id="PRO_5037080000" description="Transglycosylase SLT domain-containing protein" evidence="1">
    <location>
        <begin position="24"/>
        <end position="207"/>
    </location>
</feature>
<sequence>MFYIKATRLTVAVLCGLLLSACAHRSKPQNIDDVCAIFRENPRWYHEIKDSIDRWGGPIHVPMSIIYQESAFRAGAKPKMQFFLGVIPTGRPSDAYGYAQALKSTWREYQTAVGSRSPDRDDFGDAVDFVLWYMDVSYKRNAVSKWDAYGQYLNYHEGQGGYSRGTHLKKPWLINTAKRVDARAKRFATQLGQCRAELETMKRGWFW</sequence>